<feature type="non-terminal residue" evidence="1">
    <location>
        <position position="244"/>
    </location>
</feature>
<evidence type="ECO:0000313" key="2">
    <source>
        <dbReference type="Proteomes" id="UP000790709"/>
    </source>
</evidence>
<proteinExistence type="predicted"/>
<reference evidence="1" key="1">
    <citation type="journal article" date="2021" name="New Phytol.">
        <title>Evolutionary innovations through gain and loss of genes in the ectomycorrhizal Boletales.</title>
        <authorList>
            <person name="Wu G."/>
            <person name="Miyauchi S."/>
            <person name="Morin E."/>
            <person name="Kuo A."/>
            <person name="Drula E."/>
            <person name="Varga T."/>
            <person name="Kohler A."/>
            <person name="Feng B."/>
            <person name="Cao Y."/>
            <person name="Lipzen A."/>
            <person name="Daum C."/>
            <person name="Hundley H."/>
            <person name="Pangilinan J."/>
            <person name="Johnson J."/>
            <person name="Barry K."/>
            <person name="LaButti K."/>
            <person name="Ng V."/>
            <person name="Ahrendt S."/>
            <person name="Min B."/>
            <person name="Choi I.G."/>
            <person name="Park H."/>
            <person name="Plett J.M."/>
            <person name="Magnuson J."/>
            <person name="Spatafora J.W."/>
            <person name="Nagy L.G."/>
            <person name="Henrissat B."/>
            <person name="Grigoriev I.V."/>
            <person name="Yang Z.L."/>
            <person name="Xu J."/>
            <person name="Martin F.M."/>
        </authorList>
    </citation>
    <scope>NUCLEOTIDE SEQUENCE</scope>
    <source>
        <strain evidence="1">KUC20120723A-06</strain>
    </source>
</reference>
<dbReference type="Proteomes" id="UP000790709">
    <property type="component" value="Unassembled WGS sequence"/>
</dbReference>
<gene>
    <name evidence="1" type="ORF">BV22DRAFT_1063053</name>
</gene>
<organism evidence="1 2">
    <name type="scientific">Leucogyrophana mollusca</name>
    <dbReference type="NCBI Taxonomy" id="85980"/>
    <lineage>
        <taxon>Eukaryota</taxon>
        <taxon>Fungi</taxon>
        <taxon>Dikarya</taxon>
        <taxon>Basidiomycota</taxon>
        <taxon>Agaricomycotina</taxon>
        <taxon>Agaricomycetes</taxon>
        <taxon>Agaricomycetidae</taxon>
        <taxon>Boletales</taxon>
        <taxon>Boletales incertae sedis</taxon>
        <taxon>Leucogyrophana</taxon>
    </lineage>
</organism>
<accession>A0ACB8BKT6</accession>
<name>A0ACB8BKT6_9AGAM</name>
<dbReference type="EMBL" id="MU266384">
    <property type="protein sequence ID" value="KAH7926339.1"/>
    <property type="molecule type" value="Genomic_DNA"/>
</dbReference>
<protein>
    <submittedName>
        <fullName evidence="1">Uncharacterized protein</fullName>
    </submittedName>
</protein>
<keyword evidence="2" id="KW-1185">Reference proteome</keyword>
<evidence type="ECO:0000313" key="1">
    <source>
        <dbReference type="EMBL" id="KAH7926339.1"/>
    </source>
</evidence>
<comment type="caution">
    <text evidence="1">The sequence shown here is derived from an EMBL/GenBank/DDBJ whole genome shotgun (WGS) entry which is preliminary data.</text>
</comment>
<sequence length="244" mass="27865">MAALIPVNGREHSAKTSKRLAAFWKPKLYLIIDELSMVSRALFAKLSAYIARGKSLADFHQFPPVVCKKSAPLYWPCDPSKDTAEEMLGRKLYEEFIIVVRLKEQVRVTDPEWLDLLRHVRHGSCHPHHIELLRSLIITDPRCPPTDFTIPPWNNAVLITPRHCVRRQWNSEMTRTTCQRNGIQLLICKAQDTMQGRPLTLSERFTVATKPPGSRGKREERAGLPDTVELAIGMKTMVTFNVET</sequence>